<dbReference type="AlphaFoldDB" id="A0A8S4N7F8"/>
<dbReference type="EMBL" id="CAIIXF020000002">
    <property type="protein sequence ID" value="CAH1776922.1"/>
    <property type="molecule type" value="Genomic_DNA"/>
</dbReference>
<keyword evidence="2" id="KW-1185">Reference proteome</keyword>
<proteinExistence type="predicted"/>
<evidence type="ECO:0000313" key="2">
    <source>
        <dbReference type="Proteomes" id="UP000749559"/>
    </source>
</evidence>
<reference evidence="1" key="1">
    <citation type="submission" date="2022-03" db="EMBL/GenBank/DDBJ databases">
        <authorList>
            <person name="Martin C."/>
        </authorList>
    </citation>
    <scope>NUCLEOTIDE SEQUENCE</scope>
</reference>
<organism evidence="1 2">
    <name type="scientific">Owenia fusiformis</name>
    <name type="common">Polychaete worm</name>
    <dbReference type="NCBI Taxonomy" id="6347"/>
    <lineage>
        <taxon>Eukaryota</taxon>
        <taxon>Metazoa</taxon>
        <taxon>Spiralia</taxon>
        <taxon>Lophotrochozoa</taxon>
        <taxon>Annelida</taxon>
        <taxon>Polychaeta</taxon>
        <taxon>Sedentaria</taxon>
        <taxon>Canalipalpata</taxon>
        <taxon>Sabellida</taxon>
        <taxon>Oweniida</taxon>
        <taxon>Oweniidae</taxon>
        <taxon>Owenia</taxon>
    </lineage>
</organism>
<sequence length="109" mass="12584">MLYESHKDITRSSQQCGVRIQMLQSDYSDCSSDCSSYPTFLRQDRALHLQGQRSASESTYKIGKVSKALRSIIFYKDLTNAITRNCLLFTHMGNEYKHKSEYYASSVKH</sequence>
<name>A0A8S4N7F8_OWEFU</name>
<gene>
    <name evidence="1" type="ORF">OFUS_LOCUS4051</name>
</gene>
<evidence type="ECO:0000313" key="1">
    <source>
        <dbReference type="EMBL" id="CAH1776922.1"/>
    </source>
</evidence>
<protein>
    <submittedName>
        <fullName evidence="1">Uncharacterized protein</fullName>
    </submittedName>
</protein>
<accession>A0A8S4N7F8</accession>
<comment type="caution">
    <text evidence="1">The sequence shown here is derived from an EMBL/GenBank/DDBJ whole genome shotgun (WGS) entry which is preliminary data.</text>
</comment>
<dbReference type="Proteomes" id="UP000749559">
    <property type="component" value="Unassembled WGS sequence"/>
</dbReference>